<keyword evidence="1" id="KW-0812">Transmembrane</keyword>
<sequence length="196" mass="20363">MAIHAGGAGGRRGNRWRPALWSVAGLMLLAPLLAAQFTDGVDWDLHDYAIFGAMLTGACLACEMAARSTRSTAYRAATGLSVAAAFLLLWMNLAVGIIGSEDHPANLVFGGVLAVGITSAALARFQPYGMARALTATALAQALVAAVALIAGWGSDGAKDTGEILLLNGFYVMLWLTSAWLFRRAARQQIGAGSAP</sequence>
<name>A0ABY5RMS8_9HYPH</name>
<dbReference type="RefSeq" id="WP_259060165.1">
    <property type="nucleotide sequence ID" value="NZ_CP102845.1"/>
</dbReference>
<proteinExistence type="predicted"/>
<evidence type="ECO:0000256" key="1">
    <source>
        <dbReference type="SAM" id="Phobius"/>
    </source>
</evidence>
<dbReference type="Proteomes" id="UP001017257">
    <property type="component" value="Chromosome"/>
</dbReference>
<feature type="transmembrane region" description="Helical" evidence="1">
    <location>
        <begin position="49"/>
        <end position="66"/>
    </location>
</feature>
<accession>A0ABY5RMS8</accession>
<feature type="transmembrane region" description="Helical" evidence="1">
    <location>
        <begin position="134"/>
        <end position="153"/>
    </location>
</feature>
<keyword evidence="3" id="KW-1185">Reference proteome</keyword>
<protein>
    <recommendedName>
        <fullName evidence="4">DUF998 domain-containing protein</fullName>
    </recommendedName>
</protein>
<feature type="transmembrane region" description="Helical" evidence="1">
    <location>
        <begin position="105"/>
        <end position="122"/>
    </location>
</feature>
<reference evidence="2" key="1">
    <citation type="submission" date="2022-08" db="EMBL/GenBank/DDBJ databases">
        <title>Microvirga terrae sp. nov., isolated from soil.</title>
        <authorList>
            <person name="Kim K.H."/>
            <person name="Seo Y.L."/>
            <person name="Kim J.M."/>
            <person name="Lee J.K."/>
            <person name="Han D.M."/>
            <person name="Jeon C.O."/>
        </authorList>
    </citation>
    <scope>NUCLEOTIDE SEQUENCE</scope>
    <source>
        <strain evidence="2">R24</strain>
    </source>
</reference>
<organism evidence="2 3">
    <name type="scientific">Microvirga terrae</name>
    <dbReference type="NCBI Taxonomy" id="2740529"/>
    <lineage>
        <taxon>Bacteria</taxon>
        <taxon>Pseudomonadati</taxon>
        <taxon>Pseudomonadota</taxon>
        <taxon>Alphaproteobacteria</taxon>
        <taxon>Hyphomicrobiales</taxon>
        <taxon>Methylobacteriaceae</taxon>
        <taxon>Microvirga</taxon>
    </lineage>
</organism>
<evidence type="ECO:0000313" key="3">
    <source>
        <dbReference type="Proteomes" id="UP001017257"/>
    </source>
</evidence>
<keyword evidence="1" id="KW-1133">Transmembrane helix</keyword>
<feature type="transmembrane region" description="Helical" evidence="1">
    <location>
        <begin position="19"/>
        <end position="37"/>
    </location>
</feature>
<keyword evidence="1" id="KW-0472">Membrane</keyword>
<dbReference type="EMBL" id="CP102845">
    <property type="protein sequence ID" value="UVF18510.1"/>
    <property type="molecule type" value="Genomic_DNA"/>
</dbReference>
<evidence type="ECO:0008006" key="4">
    <source>
        <dbReference type="Google" id="ProtNLM"/>
    </source>
</evidence>
<evidence type="ECO:0000313" key="2">
    <source>
        <dbReference type="EMBL" id="UVF18510.1"/>
    </source>
</evidence>
<feature type="transmembrane region" description="Helical" evidence="1">
    <location>
        <begin position="165"/>
        <end position="182"/>
    </location>
</feature>
<feature type="transmembrane region" description="Helical" evidence="1">
    <location>
        <begin position="78"/>
        <end position="99"/>
    </location>
</feature>
<gene>
    <name evidence="2" type="ORF">HPT29_018760</name>
</gene>